<organism evidence="1 2">
    <name type="scientific">Candidula unifasciata</name>
    <dbReference type="NCBI Taxonomy" id="100452"/>
    <lineage>
        <taxon>Eukaryota</taxon>
        <taxon>Metazoa</taxon>
        <taxon>Spiralia</taxon>
        <taxon>Lophotrochozoa</taxon>
        <taxon>Mollusca</taxon>
        <taxon>Gastropoda</taxon>
        <taxon>Heterobranchia</taxon>
        <taxon>Euthyneura</taxon>
        <taxon>Panpulmonata</taxon>
        <taxon>Eupulmonata</taxon>
        <taxon>Stylommatophora</taxon>
        <taxon>Helicina</taxon>
        <taxon>Helicoidea</taxon>
        <taxon>Geomitridae</taxon>
        <taxon>Candidula</taxon>
    </lineage>
</organism>
<dbReference type="InterPro" id="IPR027267">
    <property type="entry name" value="AH/BAR_dom_sf"/>
</dbReference>
<name>A0A8S3ZLQ0_9EUPU</name>
<dbReference type="SUPFAM" id="SSF103657">
    <property type="entry name" value="BAR/IMD domain-like"/>
    <property type="match status" value="1"/>
</dbReference>
<dbReference type="EMBL" id="CAJHNH020003158">
    <property type="protein sequence ID" value="CAG5128675.1"/>
    <property type="molecule type" value="Genomic_DNA"/>
</dbReference>
<protein>
    <submittedName>
        <fullName evidence="1">Uncharacterized protein</fullName>
    </submittedName>
</protein>
<gene>
    <name evidence="1" type="ORF">CUNI_LOCUS14233</name>
</gene>
<feature type="non-terminal residue" evidence="1">
    <location>
        <position position="1"/>
    </location>
</feature>
<accession>A0A8S3ZLQ0</accession>
<feature type="non-terminal residue" evidence="1">
    <location>
        <position position="138"/>
    </location>
</feature>
<dbReference type="AlphaFoldDB" id="A0A8S3ZLQ0"/>
<evidence type="ECO:0000313" key="2">
    <source>
        <dbReference type="Proteomes" id="UP000678393"/>
    </source>
</evidence>
<proteinExistence type="predicted"/>
<sequence>AHMDAAGLLLTTVYRPLQEVASHKNQQADMLICFRENIDSVMNQALREVTQAESKYHNSFQELASVLDSPTTEGEEVRSKLHKCHNDYVLQIRATNRTVDEFNRILPQILEAAGGDNSATFVLPHHAFKSAVSQSSNK</sequence>
<reference evidence="1" key="1">
    <citation type="submission" date="2021-04" db="EMBL/GenBank/DDBJ databases">
        <authorList>
            <consortium name="Molecular Ecology Group"/>
        </authorList>
    </citation>
    <scope>NUCLEOTIDE SEQUENCE</scope>
</reference>
<keyword evidence="2" id="KW-1185">Reference proteome</keyword>
<dbReference type="OrthoDB" id="6250593at2759"/>
<evidence type="ECO:0000313" key="1">
    <source>
        <dbReference type="EMBL" id="CAG5128675.1"/>
    </source>
</evidence>
<dbReference type="Proteomes" id="UP000678393">
    <property type="component" value="Unassembled WGS sequence"/>
</dbReference>
<dbReference type="Gene3D" id="1.20.1270.60">
    <property type="entry name" value="Arfaptin homology (AH) domain/BAR domain"/>
    <property type="match status" value="1"/>
</dbReference>
<comment type="caution">
    <text evidence="1">The sequence shown here is derived from an EMBL/GenBank/DDBJ whole genome shotgun (WGS) entry which is preliminary data.</text>
</comment>